<accession>A0A919R461</accession>
<evidence type="ECO:0000313" key="2">
    <source>
        <dbReference type="Proteomes" id="UP000655287"/>
    </source>
</evidence>
<proteinExistence type="predicted"/>
<evidence type="ECO:0000313" key="1">
    <source>
        <dbReference type="EMBL" id="GII78758.1"/>
    </source>
</evidence>
<sequence length="51" mass="6065">MASVVDRIKAYLSSPKGHAHVERAKTMARDPRNRRKVQEFVDRWRARRGHH</sequence>
<reference evidence="1" key="1">
    <citation type="submission" date="2021-01" db="EMBL/GenBank/DDBJ databases">
        <title>Whole genome shotgun sequence of Sphaerisporangium rufum NBRC 109079.</title>
        <authorList>
            <person name="Komaki H."/>
            <person name="Tamura T."/>
        </authorList>
    </citation>
    <scope>NUCLEOTIDE SEQUENCE</scope>
    <source>
        <strain evidence="1">NBRC 109079</strain>
    </source>
</reference>
<dbReference type="RefSeq" id="WP_203987801.1">
    <property type="nucleotide sequence ID" value="NZ_BOOU01000052.1"/>
</dbReference>
<protein>
    <submittedName>
        <fullName evidence="1">Uncharacterized protein</fullName>
    </submittedName>
</protein>
<gene>
    <name evidence="1" type="ORF">Sru01_37400</name>
</gene>
<comment type="caution">
    <text evidence="1">The sequence shown here is derived from an EMBL/GenBank/DDBJ whole genome shotgun (WGS) entry which is preliminary data.</text>
</comment>
<dbReference type="Proteomes" id="UP000655287">
    <property type="component" value="Unassembled WGS sequence"/>
</dbReference>
<organism evidence="1 2">
    <name type="scientific">Sphaerisporangium rufum</name>
    <dbReference type="NCBI Taxonomy" id="1381558"/>
    <lineage>
        <taxon>Bacteria</taxon>
        <taxon>Bacillati</taxon>
        <taxon>Actinomycetota</taxon>
        <taxon>Actinomycetes</taxon>
        <taxon>Streptosporangiales</taxon>
        <taxon>Streptosporangiaceae</taxon>
        <taxon>Sphaerisporangium</taxon>
    </lineage>
</organism>
<name>A0A919R461_9ACTN</name>
<dbReference type="AlphaFoldDB" id="A0A919R461"/>
<keyword evidence="2" id="KW-1185">Reference proteome</keyword>
<dbReference type="EMBL" id="BOOU01000052">
    <property type="protein sequence ID" value="GII78758.1"/>
    <property type="molecule type" value="Genomic_DNA"/>
</dbReference>